<evidence type="ECO:0000256" key="8">
    <source>
        <dbReference type="ARBA" id="ARBA00022692"/>
    </source>
</evidence>
<feature type="transmembrane region" description="Helical" evidence="19">
    <location>
        <begin position="60"/>
        <end position="78"/>
    </location>
</feature>
<accession>A0A8E8GVB2</accession>
<keyword evidence="13" id="KW-0520">NAD</keyword>
<keyword evidence="9" id="KW-0999">Mitochondrion inner membrane</keyword>
<evidence type="ECO:0000256" key="14">
    <source>
        <dbReference type="ARBA" id="ARBA00023075"/>
    </source>
</evidence>
<evidence type="ECO:0000313" key="21">
    <source>
        <dbReference type="EMBL" id="QWC54912.1"/>
    </source>
</evidence>
<sequence>MYKNLLFIPFIFMLILGTLLAVSSSSWFPAWLGLEINLLSIIPLIFYNSKNQINEAAVKYFIIQALASSIIILSIVNLPHLTNFNLNLNVVTISLALSIKMALAPFHLWIPQLIESFSWLQALLILTWQKIAPIILISSTSPNSLAMLLIISSALLGSVGGFMMFSPKKIMAFSSINHSGWMLYSLLISWNLWFFYFLIYCFISLSLMLAFAQKNITNINQINTSPKTPLLKFYFSLNLLSLAGLPPLLGFLPKLLLIFNLLKTLYSLTLLIFLMVSSLLSLYFYMKLIISMNMNPPLNFTNKPMLAPFNFFLFLNLFINLLIPPICLLLF</sequence>
<organism evidence="21">
    <name type="scientific">Megalothorax incertus</name>
    <dbReference type="NCBI Taxonomy" id="2579793"/>
    <lineage>
        <taxon>Eukaryota</taxon>
        <taxon>Metazoa</taxon>
        <taxon>Ecdysozoa</taxon>
        <taxon>Arthropoda</taxon>
        <taxon>Hexapoda</taxon>
        <taxon>Collembola</taxon>
        <taxon>Neelipleona</taxon>
        <taxon>Neelidae</taxon>
        <taxon>Megalothorax</taxon>
    </lineage>
</organism>
<keyword evidence="11" id="KW-0249">Electron transport</keyword>
<dbReference type="InterPro" id="IPR050175">
    <property type="entry name" value="Complex_I_Subunit_2"/>
</dbReference>
<feature type="transmembrane region" description="Helical" evidence="19">
    <location>
        <begin position="264"/>
        <end position="286"/>
    </location>
</feature>
<evidence type="ECO:0000256" key="6">
    <source>
        <dbReference type="ARBA" id="ARBA00022448"/>
    </source>
</evidence>
<evidence type="ECO:0000256" key="19">
    <source>
        <dbReference type="SAM" id="Phobius"/>
    </source>
</evidence>
<reference evidence="21" key="1">
    <citation type="submission" date="2021-04" db="EMBL/GenBank/DDBJ databases">
        <title>The mitochondrial genome of Megalothorax incertus.</title>
        <authorList>
            <person name="Ma Y."/>
            <person name="Huang C.-W."/>
            <person name="Chen W.-J."/>
            <person name="Luan Y.-X."/>
        </authorList>
    </citation>
    <scope>NUCLEOTIDE SEQUENCE</scope>
</reference>
<feature type="transmembrane region" description="Helical" evidence="19">
    <location>
        <begin position="90"/>
        <end position="110"/>
    </location>
</feature>
<keyword evidence="12 19" id="KW-1133">Transmembrane helix</keyword>
<evidence type="ECO:0000256" key="3">
    <source>
        <dbReference type="ARBA" id="ARBA00007012"/>
    </source>
</evidence>
<evidence type="ECO:0000256" key="12">
    <source>
        <dbReference type="ARBA" id="ARBA00022989"/>
    </source>
</evidence>
<evidence type="ECO:0000256" key="7">
    <source>
        <dbReference type="ARBA" id="ARBA00022660"/>
    </source>
</evidence>
<dbReference type="EMBL" id="MW916537">
    <property type="protein sequence ID" value="QWC54912.1"/>
    <property type="molecule type" value="Genomic_DNA"/>
</dbReference>
<evidence type="ECO:0000256" key="1">
    <source>
        <dbReference type="ARBA" id="ARBA00003257"/>
    </source>
</evidence>
<keyword evidence="7" id="KW-0679">Respiratory chain</keyword>
<evidence type="ECO:0000256" key="4">
    <source>
        <dbReference type="ARBA" id="ARBA00012944"/>
    </source>
</evidence>
<keyword evidence="10" id="KW-1278">Translocase</keyword>
<dbReference type="EC" id="7.1.1.2" evidence="4"/>
<keyword evidence="6" id="KW-0813">Transport</keyword>
<keyword evidence="16 19" id="KW-0472">Membrane</keyword>
<evidence type="ECO:0000256" key="18">
    <source>
        <dbReference type="ARBA" id="ARBA00049551"/>
    </source>
</evidence>
<evidence type="ECO:0000256" key="5">
    <source>
        <dbReference type="ARBA" id="ARBA00021008"/>
    </source>
</evidence>
<comment type="subcellular location">
    <subcellularLocation>
        <location evidence="2">Mitochondrion inner membrane</location>
        <topology evidence="2">Multi-pass membrane protein</topology>
    </subcellularLocation>
</comment>
<dbReference type="PANTHER" id="PTHR46552:SF1">
    <property type="entry name" value="NADH-UBIQUINONE OXIDOREDUCTASE CHAIN 2"/>
    <property type="match status" value="1"/>
</dbReference>
<evidence type="ECO:0000256" key="10">
    <source>
        <dbReference type="ARBA" id="ARBA00022967"/>
    </source>
</evidence>
<comment type="catalytic activity">
    <reaction evidence="18">
        <text>a ubiquinone + NADH + 5 H(+)(in) = a ubiquinol + NAD(+) + 4 H(+)(out)</text>
        <dbReference type="Rhea" id="RHEA:29091"/>
        <dbReference type="Rhea" id="RHEA-COMP:9565"/>
        <dbReference type="Rhea" id="RHEA-COMP:9566"/>
        <dbReference type="ChEBI" id="CHEBI:15378"/>
        <dbReference type="ChEBI" id="CHEBI:16389"/>
        <dbReference type="ChEBI" id="CHEBI:17976"/>
        <dbReference type="ChEBI" id="CHEBI:57540"/>
        <dbReference type="ChEBI" id="CHEBI:57945"/>
        <dbReference type="EC" id="7.1.1.2"/>
    </reaction>
</comment>
<evidence type="ECO:0000256" key="13">
    <source>
        <dbReference type="ARBA" id="ARBA00023027"/>
    </source>
</evidence>
<keyword evidence="8 19" id="KW-0812">Transmembrane</keyword>
<evidence type="ECO:0000256" key="15">
    <source>
        <dbReference type="ARBA" id="ARBA00023128"/>
    </source>
</evidence>
<feature type="transmembrane region" description="Helical" evidence="19">
    <location>
        <begin position="306"/>
        <end position="330"/>
    </location>
</feature>
<comment type="similarity">
    <text evidence="3">Belongs to the complex I subunit 2 family.</text>
</comment>
<evidence type="ECO:0000256" key="16">
    <source>
        <dbReference type="ARBA" id="ARBA00023136"/>
    </source>
</evidence>
<dbReference type="GO" id="GO:0005743">
    <property type="term" value="C:mitochondrial inner membrane"/>
    <property type="evidence" value="ECO:0007669"/>
    <property type="project" value="UniProtKB-SubCell"/>
</dbReference>
<feature type="transmembrane region" description="Helical" evidence="19">
    <location>
        <begin position="186"/>
        <end position="213"/>
    </location>
</feature>
<gene>
    <name evidence="21" type="primary">ND2</name>
</gene>
<evidence type="ECO:0000256" key="17">
    <source>
        <dbReference type="ARBA" id="ARBA00031028"/>
    </source>
</evidence>
<dbReference type="AlphaFoldDB" id="A0A8E8GVB2"/>
<evidence type="ECO:0000259" key="20">
    <source>
        <dbReference type="Pfam" id="PF00361"/>
    </source>
</evidence>
<evidence type="ECO:0000256" key="2">
    <source>
        <dbReference type="ARBA" id="ARBA00004448"/>
    </source>
</evidence>
<geneLocation type="mitochondrion" evidence="21"/>
<dbReference type="PANTHER" id="PTHR46552">
    <property type="entry name" value="NADH-UBIQUINONE OXIDOREDUCTASE CHAIN 2"/>
    <property type="match status" value="1"/>
</dbReference>
<feature type="transmembrane region" description="Helical" evidence="19">
    <location>
        <begin position="31"/>
        <end position="48"/>
    </location>
</feature>
<keyword evidence="15 21" id="KW-0496">Mitochondrion</keyword>
<evidence type="ECO:0000256" key="11">
    <source>
        <dbReference type="ARBA" id="ARBA00022982"/>
    </source>
</evidence>
<keyword evidence="14" id="KW-0830">Ubiquinone</keyword>
<name>A0A8E8GVB2_9HEXA</name>
<dbReference type="InterPro" id="IPR001750">
    <property type="entry name" value="ND/Mrp_TM"/>
</dbReference>
<feature type="domain" description="NADH:quinone oxidoreductase/Mrp antiporter transmembrane" evidence="20">
    <location>
        <begin position="24"/>
        <end position="280"/>
    </location>
</feature>
<dbReference type="Pfam" id="PF00361">
    <property type="entry name" value="Proton_antipo_M"/>
    <property type="match status" value="1"/>
</dbReference>
<evidence type="ECO:0000256" key="9">
    <source>
        <dbReference type="ARBA" id="ARBA00022792"/>
    </source>
</evidence>
<protein>
    <recommendedName>
        <fullName evidence="5">NADH-ubiquinone oxidoreductase chain 2</fullName>
        <ecNumber evidence="4">7.1.1.2</ecNumber>
    </recommendedName>
    <alternativeName>
        <fullName evidence="17">NADH dehydrogenase subunit 2</fullName>
    </alternativeName>
</protein>
<dbReference type="GO" id="GO:0008137">
    <property type="term" value="F:NADH dehydrogenase (ubiquinone) activity"/>
    <property type="evidence" value="ECO:0007669"/>
    <property type="project" value="UniProtKB-EC"/>
</dbReference>
<proteinExistence type="inferred from homology"/>
<dbReference type="GO" id="GO:0006120">
    <property type="term" value="P:mitochondrial electron transport, NADH to ubiquinone"/>
    <property type="evidence" value="ECO:0007669"/>
    <property type="project" value="TreeGrafter"/>
</dbReference>
<feature type="transmembrane region" description="Helical" evidence="19">
    <location>
        <begin position="233"/>
        <end position="252"/>
    </location>
</feature>
<comment type="function">
    <text evidence="1">Core subunit of the mitochondrial membrane respiratory chain NADH dehydrogenase (Complex I) that is believed to belong to the minimal assembly required for catalysis. Complex I functions in the transfer of electrons from NADH to the respiratory chain. The immediate electron acceptor for the enzyme is believed to be ubiquinone.</text>
</comment>
<feature type="transmembrane region" description="Helical" evidence="19">
    <location>
        <begin position="145"/>
        <end position="165"/>
    </location>
</feature>